<dbReference type="Gene3D" id="2.60.120.260">
    <property type="entry name" value="Galactose-binding domain-like"/>
    <property type="match status" value="1"/>
</dbReference>
<organism evidence="3 4">
    <name type="scientific">Orbilia ellipsospora</name>
    <dbReference type="NCBI Taxonomy" id="2528407"/>
    <lineage>
        <taxon>Eukaryota</taxon>
        <taxon>Fungi</taxon>
        <taxon>Dikarya</taxon>
        <taxon>Ascomycota</taxon>
        <taxon>Pezizomycotina</taxon>
        <taxon>Orbiliomycetes</taxon>
        <taxon>Orbiliales</taxon>
        <taxon>Orbiliaceae</taxon>
        <taxon>Orbilia</taxon>
    </lineage>
</organism>
<feature type="transmembrane region" description="Helical" evidence="2">
    <location>
        <begin position="60"/>
        <end position="83"/>
    </location>
</feature>
<accession>A0AAV9XM27</accession>
<dbReference type="Proteomes" id="UP001365542">
    <property type="component" value="Unassembled WGS sequence"/>
</dbReference>
<name>A0AAV9XM27_9PEZI</name>
<evidence type="ECO:0000256" key="2">
    <source>
        <dbReference type="SAM" id="Phobius"/>
    </source>
</evidence>
<keyword evidence="2" id="KW-1133">Transmembrane helix</keyword>
<dbReference type="AlphaFoldDB" id="A0AAV9XM27"/>
<keyword evidence="2" id="KW-0472">Membrane</keyword>
<proteinExistence type="predicted"/>
<keyword evidence="2" id="KW-0812">Transmembrane</keyword>
<keyword evidence="4" id="KW-1185">Reference proteome</keyword>
<dbReference type="EMBL" id="JAVHJO010000002">
    <property type="protein sequence ID" value="KAK6542264.1"/>
    <property type="molecule type" value="Genomic_DNA"/>
</dbReference>
<sequence length="331" mass="34022">MSKGDVEKGLTLPDLGDVYGGVEDNGPGQGIAEQSEPIAHSAPPPKAGTSSSSWFTTKRIIIIAVVAVVVVGAAVGGGVGGALGSKKSSPSSSDNQNPGGTTSSPPASATSGGNPAATGATKTANTIVPSVSATGTIIPSGMTAVAFAGQPTPTAFTPLTFSSDFPGIGSNVALSSENIVTNGDFTNNITNWENTDGCWGVENWDGKYDAAWNGAHPSAKLCNLAQSMDRKANAGKDTDYVVSFLYRNSVDQVTTSAWLWAYIGDEDTVSMVLATNEKKTTATSNWGMAAYKYTVKANKKARIVFRGFNDDGYWEVSMVQVAPLSAISGSG</sequence>
<protein>
    <submittedName>
        <fullName evidence="3">Uncharacterized protein</fullName>
    </submittedName>
</protein>
<feature type="region of interest" description="Disordered" evidence="1">
    <location>
        <begin position="1"/>
        <end position="52"/>
    </location>
</feature>
<evidence type="ECO:0000313" key="3">
    <source>
        <dbReference type="EMBL" id="KAK6542264.1"/>
    </source>
</evidence>
<evidence type="ECO:0000313" key="4">
    <source>
        <dbReference type="Proteomes" id="UP001365542"/>
    </source>
</evidence>
<feature type="region of interest" description="Disordered" evidence="1">
    <location>
        <begin position="81"/>
        <end position="121"/>
    </location>
</feature>
<gene>
    <name evidence="3" type="ORF">TWF694_006224</name>
</gene>
<feature type="compositionally biased region" description="Low complexity" evidence="1">
    <location>
        <begin position="85"/>
        <end position="121"/>
    </location>
</feature>
<reference evidence="3 4" key="1">
    <citation type="submission" date="2019-10" db="EMBL/GenBank/DDBJ databases">
        <authorList>
            <person name="Palmer J.M."/>
        </authorList>
    </citation>
    <scope>NUCLEOTIDE SEQUENCE [LARGE SCALE GENOMIC DNA]</scope>
    <source>
        <strain evidence="3 4">TWF694</strain>
    </source>
</reference>
<evidence type="ECO:0000256" key="1">
    <source>
        <dbReference type="SAM" id="MobiDB-lite"/>
    </source>
</evidence>
<comment type="caution">
    <text evidence="3">The sequence shown here is derived from an EMBL/GenBank/DDBJ whole genome shotgun (WGS) entry which is preliminary data.</text>
</comment>